<dbReference type="GO" id="GO:0005085">
    <property type="term" value="F:guanyl-nucleotide exchange factor activity"/>
    <property type="evidence" value="ECO:0007669"/>
    <property type="project" value="InterPro"/>
</dbReference>
<dbReference type="Pfam" id="PF25555">
    <property type="entry name" value="RAB3A-like_C"/>
    <property type="match status" value="1"/>
</dbReference>
<dbReference type="EMBL" id="JARKHS020034318">
    <property type="protein sequence ID" value="KAK8758242.1"/>
    <property type="molecule type" value="Genomic_DNA"/>
</dbReference>
<evidence type="ECO:0000313" key="4">
    <source>
        <dbReference type="EMBL" id="KAK8758242.1"/>
    </source>
</evidence>
<evidence type="ECO:0000256" key="3">
    <source>
        <dbReference type="SAM" id="MobiDB-lite"/>
    </source>
</evidence>
<feature type="region of interest" description="Disordered" evidence="3">
    <location>
        <begin position="152"/>
        <end position="210"/>
    </location>
</feature>
<dbReference type="PANTHER" id="PTHR14430">
    <property type="entry name" value="RABIN3-RELATED"/>
    <property type="match status" value="1"/>
</dbReference>
<dbReference type="PANTHER" id="PTHR14430:SF0">
    <property type="entry name" value="SEC2P DOMAIN-CONTAINING PROTEIN"/>
    <property type="match status" value="1"/>
</dbReference>
<comment type="similarity">
    <text evidence="2">Belongs to the SEC2 family.</text>
</comment>
<reference evidence="4 5" key="1">
    <citation type="journal article" date="2023" name="Arcadia Sci">
        <title>De novo assembly of a long-read Amblyomma americanum tick genome.</title>
        <authorList>
            <person name="Chou S."/>
            <person name="Poskanzer K.E."/>
            <person name="Rollins M."/>
            <person name="Thuy-Boun P.S."/>
        </authorList>
    </citation>
    <scope>NUCLEOTIDE SEQUENCE [LARGE SCALE GENOMIC DNA]</scope>
    <source>
        <strain evidence="4">F_SG_1</strain>
        <tissue evidence="4">Salivary glands</tissue>
    </source>
</reference>
<evidence type="ECO:0000256" key="1">
    <source>
        <dbReference type="ARBA" id="ARBA00023054"/>
    </source>
</evidence>
<feature type="compositionally biased region" description="Low complexity" evidence="3">
    <location>
        <begin position="70"/>
        <end position="83"/>
    </location>
</feature>
<dbReference type="GO" id="GO:0006887">
    <property type="term" value="P:exocytosis"/>
    <property type="evidence" value="ECO:0007669"/>
    <property type="project" value="TreeGrafter"/>
</dbReference>
<evidence type="ECO:0000256" key="2">
    <source>
        <dbReference type="ARBA" id="ARBA00025794"/>
    </source>
</evidence>
<sequence>MATDDSSIVVASNGLGAEPLHGLPVVGRKGSAEDAVAPPAESASACPGTPPASQGSSPNGHSHGLENTCDDSVLVSSGGDLSGPRAVNNGHKPGDHSPVQQCPPASSPAHEEPTSRPQAEDGCRTTGLPEDEAEAAASVPDHMLGLAEDCCRGSAPASSHSNGILPQASEAVTSKTKSAASLEAEVSCPGATDPSPLPTSNSNLGDATHLQPVTSPVLSCEGGKVLLSSDKKDPHMLFNGEASGGSGGSGAKPSDHSSSVVAPSAKHGAVPNGDVGVRCVRDSGRGGSAGSGGRTVVPAPSVLPEGRRRSASDGAVLENGWARRGRSSHSECNGLDRRVIVLSSSGSSSGSTEGPDSPLPGVELGVQLKMFLVVGLVLLTAMEVLEATDMPLAGKMQVDPVCHREFVRWQEKPCVDNREDLFVARLYREDVLPCLHFPNSHLAAQVLRAIEENCITIEAVTAANPFP</sequence>
<dbReference type="GO" id="GO:0070319">
    <property type="term" value="C:Golgi to plasma membrane transport vesicle"/>
    <property type="evidence" value="ECO:0007669"/>
    <property type="project" value="TreeGrafter"/>
</dbReference>
<keyword evidence="1" id="KW-0175">Coiled coil</keyword>
<dbReference type="AlphaFoldDB" id="A0AAQ4D702"/>
<organism evidence="4 5">
    <name type="scientific">Amblyomma americanum</name>
    <name type="common">Lone star tick</name>
    <dbReference type="NCBI Taxonomy" id="6943"/>
    <lineage>
        <taxon>Eukaryota</taxon>
        <taxon>Metazoa</taxon>
        <taxon>Ecdysozoa</taxon>
        <taxon>Arthropoda</taxon>
        <taxon>Chelicerata</taxon>
        <taxon>Arachnida</taxon>
        <taxon>Acari</taxon>
        <taxon>Parasitiformes</taxon>
        <taxon>Ixodida</taxon>
        <taxon>Ixodoidea</taxon>
        <taxon>Ixodidae</taxon>
        <taxon>Amblyomminae</taxon>
        <taxon>Amblyomma</taxon>
    </lineage>
</organism>
<name>A0AAQ4D702_AMBAM</name>
<feature type="region of interest" description="Disordered" evidence="3">
    <location>
        <begin position="230"/>
        <end position="311"/>
    </location>
</feature>
<comment type="caution">
    <text evidence="4">The sequence shown here is derived from an EMBL/GenBank/DDBJ whole genome shotgun (WGS) entry which is preliminary data.</text>
</comment>
<feature type="compositionally biased region" description="Polar residues" evidence="3">
    <location>
        <begin position="1"/>
        <end position="10"/>
    </location>
</feature>
<feature type="compositionally biased region" description="Polar residues" evidence="3">
    <location>
        <begin position="156"/>
        <end position="179"/>
    </location>
</feature>
<feature type="non-terminal residue" evidence="4">
    <location>
        <position position="467"/>
    </location>
</feature>
<evidence type="ECO:0000313" key="5">
    <source>
        <dbReference type="Proteomes" id="UP001321473"/>
    </source>
</evidence>
<feature type="compositionally biased region" description="Polar residues" evidence="3">
    <location>
        <begin position="51"/>
        <end position="60"/>
    </location>
</feature>
<dbReference type="InterPro" id="IPR040351">
    <property type="entry name" value="RAB3IL/RAB3IP/Sec2"/>
</dbReference>
<proteinExistence type="inferred from homology"/>
<dbReference type="Proteomes" id="UP001321473">
    <property type="component" value="Unassembled WGS sequence"/>
</dbReference>
<keyword evidence="5" id="KW-1185">Reference proteome</keyword>
<protein>
    <submittedName>
        <fullName evidence="4">Uncharacterized protein</fullName>
    </submittedName>
</protein>
<feature type="compositionally biased region" description="Polar residues" evidence="3">
    <location>
        <begin position="198"/>
        <end position="210"/>
    </location>
</feature>
<feature type="region of interest" description="Disordered" evidence="3">
    <location>
        <begin position="1"/>
        <end position="126"/>
    </location>
</feature>
<accession>A0AAQ4D702</accession>
<gene>
    <name evidence="4" type="ORF">V5799_004124</name>
</gene>
<feature type="compositionally biased region" description="Basic and acidic residues" evidence="3">
    <location>
        <begin position="109"/>
        <end position="123"/>
    </location>
</feature>